<evidence type="ECO:0008006" key="4">
    <source>
        <dbReference type="Google" id="ProtNLM"/>
    </source>
</evidence>
<dbReference type="EMBL" id="DRNO01000127">
    <property type="protein sequence ID" value="HFC03600.1"/>
    <property type="molecule type" value="Genomic_DNA"/>
</dbReference>
<organism evidence="2 3">
    <name type="scientific">Nitratifractor salsuginis</name>
    <dbReference type="NCBI Taxonomy" id="269261"/>
    <lineage>
        <taxon>Bacteria</taxon>
        <taxon>Pseudomonadati</taxon>
        <taxon>Campylobacterota</taxon>
        <taxon>Epsilonproteobacteria</taxon>
        <taxon>Campylobacterales</taxon>
        <taxon>Sulfurovaceae</taxon>
        <taxon>Nitratifractor</taxon>
    </lineage>
</organism>
<feature type="signal peptide" evidence="1">
    <location>
        <begin position="1"/>
        <end position="20"/>
    </location>
</feature>
<sequence>MKRLLVLVATLFLLSGSAVTAGEGNATRPTLAGMNPRAVKALRNKLDPVYLIDVEKHPKFEAEMTLKNGKTLRFCCVKSMMNFFYRPEKYPGYGVGPKGKEIDKLYVRDFLDGTKLPASKAWYVFGSRLVGPHGDDLIPLSSKTRAELFVQRYGGTRIMSYDELRQKGFGLIKYLDM</sequence>
<reference evidence="2" key="1">
    <citation type="journal article" date="2020" name="mSystems">
        <title>Genome- and Community-Level Interaction Insights into Carbon Utilization and Element Cycling Functions of Hydrothermarchaeota in Hydrothermal Sediment.</title>
        <authorList>
            <person name="Zhou Z."/>
            <person name="Liu Y."/>
            <person name="Xu W."/>
            <person name="Pan J."/>
            <person name="Luo Z.H."/>
            <person name="Li M."/>
        </authorList>
    </citation>
    <scope>NUCLEOTIDE SEQUENCE [LARGE SCALE GENOMIC DNA]</scope>
    <source>
        <strain evidence="2">HyVt-513</strain>
    </source>
</reference>
<comment type="caution">
    <text evidence="2">The sequence shown here is derived from an EMBL/GenBank/DDBJ whole genome shotgun (WGS) entry which is preliminary data.</text>
</comment>
<dbReference type="Gene3D" id="3.30.70.2050">
    <property type="match status" value="1"/>
</dbReference>
<dbReference type="PANTHER" id="PTHR41247:SF1">
    <property type="entry name" value="HTH-TYPE TRANSCRIPTIONAL REPRESSOR YCNK"/>
    <property type="match status" value="1"/>
</dbReference>
<evidence type="ECO:0000313" key="3">
    <source>
        <dbReference type="Proteomes" id="UP000885722"/>
    </source>
</evidence>
<protein>
    <recommendedName>
        <fullName evidence="4">NosL family protein</fullName>
    </recommendedName>
</protein>
<dbReference type="SUPFAM" id="SSF160387">
    <property type="entry name" value="NosL/MerB-like"/>
    <property type="match status" value="1"/>
</dbReference>
<accession>A0A7V2WLA4</accession>
<keyword evidence="1" id="KW-0732">Signal</keyword>
<evidence type="ECO:0000256" key="1">
    <source>
        <dbReference type="SAM" id="SignalP"/>
    </source>
</evidence>
<name>A0A7V2WLA4_9BACT</name>
<gene>
    <name evidence="2" type="ORF">ENJ74_01890</name>
</gene>
<dbReference type="InterPro" id="IPR008719">
    <property type="entry name" value="N2O_reductase_NosL"/>
</dbReference>
<feature type="chain" id="PRO_5031044921" description="NosL family protein" evidence="1">
    <location>
        <begin position="21"/>
        <end position="177"/>
    </location>
</feature>
<evidence type="ECO:0000313" key="2">
    <source>
        <dbReference type="EMBL" id="HFC03600.1"/>
    </source>
</evidence>
<dbReference type="AlphaFoldDB" id="A0A7V2WLA4"/>
<dbReference type="Pfam" id="PF05573">
    <property type="entry name" value="NosL"/>
    <property type="match status" value="1"/>
</dbReference>
<dbReference type="Proteomes" id="UP000885722">
    <property type="component" value="Unassembled WGS sequence"/>
</dbReference>
<proteinExistence type="predicted"/>
<dbReference type="PANTHER" id="PTHR41247">
    <property type="entry name" value="HTH-TYPE TRANSCRIPTIONAL REPRESSOR YCNK"/>
    <property type="match status" value="1"/>
</dbReference>